<protein>
    <recommendedName>
        <fullName evidence="1">Alcohol dehydrogenase-like C-terminal domain-containing protein</fullName>
    </recommendedName>
</protein>
<accession>A0A4S2DHP7</accession>
<proteinExistence type="predicted"/>
<sequence>MSSIESLSTDKVYFFNSFSTSSKFSTFFSSNVRATVIVVDLDDEKLELAKKVGVSYVVNSKTGNVHERIQEITEGFGADVLLIPVVSGM</sequence>
<organism evidence="2 3">
    <name type="scientific">Bacteroides caecimuris</name>
    <dbReference type="NCBI Taxonomy" id="1796613"/>
    <lineage>
        <taxon>Bacteria</taxon>
        <taxon>Pseudomonadati</taxon>
        <taxon>Bacteroidota</taxon>
        <taxon>Bacteroidia</taxon>
        <taxon>Bacteroidales</taxon>
        <taxon>Bacteroidaceae</taxon>
        <taxon>Bacteroides</taxon>
    </lineage>
</organism>
<name>A0A4S2DHP7_9BACE</name>
<reference evidence="2 3" key="1">
    <citation type="submission" date="2019-04" db="EMBL/GenBank/DDBJ databases">
        <title>Microbes associate with the intestines of laboratory mice.</title>
        <authorList>
            <person name="Navarre W."/>
            <person name="Wong E."/>
            <person name="Huang K."/>
            <person name="Tropini C."/>
            <person name="Ng K."/>
            <person name="Yu B."/>
        </authorList>
    </citation>
    <scope>NUCLEOTIDE SEQUENCE [LARGE SCALE GENOMIC DNA]</scope>
    <source>
        <strain evidence="2 3">NM63_1-25</strain>
    </source>
</reference>
<dbReference type="Pfam" id="PF00107">
    <property type="entry name" value="ADH_zinc_N"/>
    <property type="match status" value="1"/>
</dbReference>
<evidence type="ECO:0000313" key="2">
    <source>
        <dbReference type="EMBL" id="TGY40413.1"/>
    </source>
</evidence>
<dbReference type="InterPro" id="IPR036291">
    <property type="entry name" value="NAD(P)-bd_dom_sf"/>
</dbReference>
<evidence type="ECO:0000259" key="1">
    <source>
        <dbReference type="Pfam" id="PF00107"/>
    </source>
</evidence>
<dbReference type="Gene3D" id="3.40.50.720">
    <property type="entry name" value="NAD(P)-binding Rossmann-like Domain"/>
    <property type="match status" value="1"/>
</dbReference>
<dbReference type="EMBL" id="SRYX01000006">
    <property type="protein sequence ID" value="TGY40413.1"/>
    <property type="molecule type" value="Genomic_DNA"/>
</dbReference>
<gene>
    <name evidence="2" type="ORF">E5353_02825</name>
</gene>
<dbReference type="InterPro" id="IPR013149">
    <property type="entry name" value="ADH-like_C"/>
</dbReference>
<dbReference type="Proteomes" id="UP000309566">
    <property type="component" value="Unassembled WGS sequence"/>
</dbReference>
<feature type="domain" description="Alcohol dehydrogenase-like C-terminal" evidence="1">
    <location>
        <begin position="34"/>
        <end position="85"/>
    </location>
</feature>
<evidence type="ECO:0000313" key="3">
    <source>
        <dbReference type="Proteomes" id="UP000309566"/>
    </source>
</evidence>
<dbReference type="SUPFAM" id="SSF51735">
    <property type="entry name" value="NAD(P)-binding Rossmann-fold domains"/>
    <property type="match status" value="1"/>
</dbReference>
<dbReference type="AlphaFoldDB" id="A0A4S2DHP7"/>
<comment type="caution">
    <text evidence="2">The sequence shown here is derived from an EMBL/GenBank/DDBJ whole genome shotgun (WGS) entry which is preliminary data.</text>
</comment>